<accession>A0A016T0S3</accession>
<comment type="caution">
    <text evidence="1">The sequence shown here is derived from an EMBL/GenBank/DDBJ whole genome shotgun (WGS) entry which is preliminary data.</text>
</comment>
<proteinExistence type="predicted"/>
<gene>
    <name evidence="1" type="primary">Acey_s0151.g2814</name>
    <name evidence="1" type="ORF">Y032_0151g2814</name>
</gene>
<keyword evidence="2" id="KW-1185">Reference proteome</keyword>
<sequence length="145" mass="16083">MVASQMWVSNADAFLARPPQKFTIANTVEVIYRYGFLTDDASAYACAVTSRRARETFKWRDPFSSSPGYRFAENITAISWASLRFRTISTFGVSSTFLNILESGNLSVSNTKISVSAALKAVLESVHGLKNGIIDAYNERIYFAT</sequence>
<name>A0A016T0S3_9BILA</name>
<dbReference type="Proteomes" id="UP000024635">
    <property type="component" value="Unassembled WGS sequence"/>
</dbReference>
<organism evidence="1 2">
    <name type="scientific">Ancylostoma ceylanicum</name>
    <dbReference type="NCBI Taxonomy" id="53326"/>
    <lineage>
        <taxon>Eukaryota</taxon>
        <taxon>Metazoa</taxon>
        <taxon>Ecdysozoa</taxon>
        <taxon>Nematoda</taxon>
        <taxon>Chromadorea</taxon>
        <taxon>Rhabditida</taxon>
        <taxon>Rhabditina</taxon>
        <taxon>Rhabditomorpha</taxon>
        <taxon>Strongyloidea</taxon>
        <taxon>Ancylostomatidae</taxon>
        <taxon>Ancylostomatinae</taxon>
        <taxon>Ancylostoma</taxon>
    </lineage>
</organism>
<evidence type="ECO:0000313" key="2">
    <source>
        <dbReference type="Proteomes" id="UP000024635"/>
    </source>
</evidence>
<protein>
    <submittedName>
        <fullName evidence="1">Uncharacterized protein</fullName>
    </submittedName>
</protein>
<evidence type="ECO:0000313" key="1">
    <source>
        <dbReference type="EMBL" id="EYB96335.1"/>
    </source>
</evidence>
<dbReference type="EMBL" id="JARK01001487">
    <property type="protein sequence ID" value="EYB96335.1"/>
    <property type="molecule type" value="Genomic_DNA"/>
</dbReference>
<dbReference type="AlphaFoldDB" id="A0A016T0S3"/>
<reference evidence="2" key="1">
    <citation type="journal article" date="2015" name="Nat. Genet.">
        <title>The genome and transcriptome of the zoonotic hookworm Ancylostoma ceylanicum identify infection-specific gene families.</title>
        <authorList>
            <person name="Schwarz E.M."/>
            <person name="Hu Y."/>
            <person name="Antoshechkin I."/>
            <person name="Miller M.M."/>
            <person name="Sternberg P.W."/>
            <person name="Aroian R.V."/>
        </authorList>
    </citation>
    <scope>NUCLEOTIDE SEQUENCE</scope>
    <source>
        <strain evidence="2">HY135</strain>
    </source>
</reference>